<dbReference type="Pfam" id="PF07690">
    <property type="entry name" value="MFS_1"/>
    <property type="match status" value="1"/>
</dbReference>
<dbReference type="GO" id="GO:0016323">
    <property type="term" value="C:basolateral plasma membrane"/>
    <property type="evidence" value="ECO:0007669"/>
    <property type="project" value="TreeGrafter"/>
</dbReference>
<feature type="transmembrane region" description="Helical" evidence="3">
    <location>
        <begin position="92"/>
        <end position="112"/>
    </location>
</feature>
<feature type="transmembrane region" description="Helical" evidence="3">
    <location>
        <begin position="382"/>
        <end position="404"/>
    </location>
</feature>
<dbReference type="PANTHER" id="PTHR11360:SF21">
    <property type="entry name" value="MONOCARBOXYLATE TRANSPORTER 6"/>
    <property type="match status" value="1"/>
</dbReference>
<keyword evidence="3" id="KW-0472">Membrane</keyword>
<evidence type="ECO:0000256" key="2">
    <source>
        <dbReference type="SAM" id="MobiDB-lite"/>
    </source>
</evidence>
<feature type="transmembrane region" description="Helical" evidence="3">
    <location>
        <begin position="416"/>
        <end position="435"/>
    </location>
</feature>
<reference evidence="5" key="1">
    <citation type="journal article" date="2022" name="bioRxiv">
        <title>Sequencing and chromosome-scale assembly of the giantPleurodeles waltlgenome.</title>
        <authorList>
            <person name="Brown T."/>
            <person name="Elewa A."/>
            <person name="Iarovenko S."/>
            <person name="Subramanian E."/>
            <person name="Araus A.J."/>
            <person name="Petzold A."/>
            <person name="Susuki M."/>
            <person name="Suzuki K.-i.T."/>
            <person name="Hayashi T."/>
            <person name="Toyoda A."/>
            <person name="Oliveira C."/>
            <person name="Osipova E."/>
            <person name="Leigh N.D."/>
            <person name="Simon A."/>
            <person name="Yun M.H."/>
        </authorList>
    </citation>
    <scope>NUCLEOTIDE SEQUENCE</scope>
    <source>
        <strain evidence="5">20211129_DDA</strain>
        <tissue evidence="5">Liver</tissue>
    </source>
</reference>
<dbReference type="EMBL" id="JANPWB010000011">
    <property type="protein sequence ID" value="KAJ1130023.1"/>
    <property type="molecule type" value="Genomic_DNA"/>
</dbReference>
<feature type="transmembrane region" description="Helical" evidence="3">
    <location>
        <begin position="324"/>
        <end position="342"/>
    </location>
</feature>
<keyword evidence="3" id="KW-0812">Transmembrane</keyword>
<comment type="caution">
    <text evidence="5">The sequence shown here is derived from an EMBL/GenBank/DDBJ whole genome shotgun (WGS) entry which is preliminary data.</text>
</comment>
<dbReference type="InterPro" id="IPR050327">
    <property type="entry name" value="Proton-linked_MCT"/>
</dbReference>
<feature type="transmembrane region" description="Helical" evidence="3">
    <location>
        <begin position="50"/>
        <end position="76"/>
    </location>
</feature>
<feature type="transmembrane region" description="Helical" evidence="3">
    <location>
        <begin position="177"/>
        <end position="196"/>
    </location>
</feature>
<dbReference type="AlphaFoldDB" id="A0AAV7PU76"/>
<keyword evidence="6" id="KW-1185">Reference proteome</keyword>
<proteinExistence type="predicted"/>
<feature type="compositionally biased region" description="Polar residues" evidence="2">
    <location>
        <begin position="245"/>
        <end position="258"/>
    </location>
</feature>
<evidence type="ECO:0000259" key="4">
    <source>
        <dbReference type="PROSITE" id="PS50850"/>
    </source>
</evidence>
<feature type="transmembrane region" description="Helical" evidence="3">
    <location>
        <begin position="354"/>
        <end position="376"/>
    </location>
</feature>
<feature type="transmembrane region" description="Helical" evidence="3">
    <location>
        <begin position="291"/>
        <end position="312"/>
    </location>
</feature>
<sequence>MRRKPFPGEKRQREVDSICCRTPGTFKNQLLVDLGGMATGRAQEVPDQGWAWVVLLAVVLSQGMTLGFPSCIGVFYTDIQTSFQASNSETSWFPSIVTAVLHAGGPVCSILVERYGCRVTVFIGGILAGVGMVASSFAQTIIQLYVTAGFIAGLGLCFSFQAGITVLGYYFVRRRTLANSLASTGASIGLAVWPLISQYLLDLMGWRGTFLIFGGVFLNCCVCGAVMRPISSQSSPPKASAHLISESSQNGNLSPPHPSTSCFRTSMSSCSRTLHKYMAFDLLCHNKRYQIYTLGITWMVLGFVLPLFYLVPYATAHGIEESKAAMLLSIIGLINIFVRPVAGVISQMAFFKRRLFYVFCTAVMVNGASNLIAGMWDSYTALVLYCVVYSVSMSFIGSLIFQVLMDIVGMDRFPSAFGLFTILESITILIGPPLAGLLVDFTGHYHYIFYASAITVCSSALFMGLSAYVLKRKEAKLREAAKLAPREPLMGDPVKQEQNPQNPPEVIFLTSI</sequence>
<feature type="transmembrane region" description="Helical" evidence="3">
    <location>
        <begin position="119"/>
        <end position="138"/>
    </location>
</feature>
<dbReference type="Proteomes" id="UP001066276">
    <property type="component" value="Chromosome 7"/>
</dbReference>
<dbReference type="GO" id="GO:0008028">
    <property type="term" value="F:monocarboxylic acid transmembrane transporter activity"/>
    <property type="evidence" value="ECO:0007669"/>
    <property type="project" value="TreeGrafter"/>
</dbReference>
<feature type="region of interest" description="Disordered" evidence="2">
    <location>
        <begin position="237"/>
        <end position="258"/>
    </location>
</feature>
<dbReference type="InterPro" id="IPR020846">
    <property type="entry name" value="MFS_dom"/>
</dbReference>
<gene>
    <name evidence="5" type="ORF">NDU88_008381</name>
</gene>
<feature type="transmembrane region" description="Helical" evidence="3">
    <location>
        <begin position="208"/>
        <end position="227"/>
    </location>
</feature>
<protein>
    <recommendedName>
        <fullName evidence="4">Major facilitator superfamily (MFS) profile domain-containing protein</fullName>
    </recommendedName>
</protein>
<organism evidence="5 6">
    <name type="scientific">Pleurodeles waltl</name>
    <name type="common">Iberian ribbed newt</name>
    <dbReference type="NCBI Taxonomy" id="8319"/>
    <lineage>
        <taxon>Eukaryota</taxon>
        <taxon>Metazoa</taxon>
        <taxon>Chordata</taxon>
        <taxon>Craniata</taxon>
        <taxon>Vertebrata</taxon>
        <taxon>Euteleostomi</taxon>
        <taxon>Amphibia</taxon>
        <taxon>Batrachia</taxon>
        <taxon>Caudata</taxon>
        <taxon>Salamandroidea</taxon>
        <taxon>Salamandridae</taxon>
        <taxon>Pleurodelinae</taxon>
        <taxon>Pleurodeles</taxon>
    </lineage>
</organism>
<comment type="subcellular location">
    <subcellularLocation>
        <location evidence="1">Membrane</location>
        <topology evidence="1">Multi-pass membrane protein</topology>
    </subcellularLocation>
</comment>
<dbReference type="InterPro" id="IPR011701">
    <property type="entry name" value="MFS"/>
</dbReference>
<feature type="transmembrane region" description="Helical" evidence="3">
    <location>
        <begin position="447"/>
        <end position="470"/>
    </location>
</feature>
<dbReference type="PANTHER" id="PTHR11360">
    <property type="entry name" value="MONOCARBOXYLATE TRANSPORTER"/>
    <property type="match status" value="1"/>
</dbReference>
<accession>A0AAV7PU76</accession>
<keyword evidence="3" id="KW-1133">Transmembrane helix</keyword>
<dbReference type="FunFam" id="1.20.1250.20:FF:000337">
    <property type="entry name" value="Solute carrier family 16 member 5"/>
    <property type="match status" value="1"/>
</dbReference>
<dbReference type="PROSITE" id="PS50850">
    <property type="entry name" value="MFS"/>
    <property type="match status" value="1"/>
</dbReference>
<dbReference type="InterPro" id="IPR036259">
    <property type="entry name" value="MFS_trans_sf"/>
</dbReference>
<name>A0AAV7PU76_PLEWA</name>
<dbReference type="SUPFAM" id="SSF103473">
    <property type="entry name" value="MFS general substrate transporter"/>
    <property type="match status" value="1"/>
</dbReference>
<feature type="domain" description="Major facilitator superfamily (MFS) profile" evidence="4">
    <location>
        <begin position="51"/>
        <end position="476"/>
    </location>
</feature>
<dbReference type="Gene3D" id="1.20.1250.20">
    <property type="entry name" value="MFS general substrate transporter like domains"/>
    <property type="match status" value="2"/>
</dbReference>
<evidence type="ECO:0000313" key="5">
    <source>
        <dbReference type="EMBL" id="KAJ1130023.1"/>
    </source>
</evidence>
<feature type="transmembrane region" description="Helical" evidence="3">
    <location>
        <begin position="144"/>
        <end position="170"/>
    </location>
</feature>
<evidence type="ECO:0000313" key="6">
    <source>
        <dbReference type="Proteomes" id="UP001066276"/>
    </source>
</evidence>
<evidence type="ECO:0000256" key="3">
    <source>
        <dbReference type="SAM" id="Phobius"/>
    </source>
</evidence>
<evidence type="ECO:0000256" key="1">
    <source>
        <dbReference type="ARBA" id="ARBA00004141"/>
    </source>
</evidence>